<keyword evidence="3" id="KW-1185">Reference proteome</keyword>
<accession>A0A9Q3FMV5</accession>
<dbReference type="EMBL" id="AVOT02045177">
    <property type="protein sequence ID" value="MBW0540530.1"/>
    <property type="molecule type" value="Genomic_DNA"/>
</dbReference>
<sequence>MISLRFAGKFLFQATSTLVLNETRESFVRSKTEERKPVFRIAEGLTVSASIAHSLQNAPNLISPGSLDAALGAWGVSERSENLARAAWRPSRDGTWPSKGWIYPTPPTETGLIEFQLGVEAGMACSWLAHGQGRPGITPTGPLSASPSSASPSKQLSCSNQRQASYKCSLIDLSETPSGTVPAESLEQLNFR</sequence>
<gene>
    <name evidence="2" type="ORF">O181_080245</name>
</gene>
<proteinExistence type="predicted"/>
<feature type="region of interest" description="Disordered" evidence="1">
    <location>
        <begin position="136"/>
        <end position="158"/>
    </location>
</feature>
<name>A0A9Q3FMV5_9BASI</name>
<evidence type="ECO:0000256" key="1">
    <source>
        <dbReference type="SAM" id="MobiDB-lite"/>
    </source>
</evidence>
<reference evidence="2" key="1">
    <citation type="submission" date="2021-03" db="EMBL/GenBank/DDBJ databases">
        <title>Draft genome sequence of rust myrtle Austropuccinia psidii MF-1, a brazilian biotype.</title>
        <authorList>
            <person name="Quecine M.C."/>
            <person name="Pachon D.M.R."/>
            <person name="Bonatelli M.L."/>
            <person name="Correr F.H."/>
            <person name="Franceschini L.M."/>
            <person name="Leite T.F."/>
            <person name="Margarido G.R.A."/>
            <person name="Almeida C.A."/>
            <person name="Ferrarezi J.A."/>
            <person name="Labate C.A."/>
        </authorList>
    </citation>
    <scope>NUCLEOTIDE SEQUENCE</scope>
    <source>
        <strain evidence="2">MF-1</strain>
    </source>
</reference>
<dbReference type="AlphaFoldDB" id="A0A9Q3FMV5"/>
<evidence type="ECO:0000313" key="2">
    <source>
        <dbReference type="EMBL" id="MBW0540530.1"/>
    </source>
</evidence>
<evidence type="ECO:0000313" key="3">
    <source>
        <dbReference type="Proteomes" id="UP000765509"/>
    </source>
</evidence>
<organism evidence="2 3">
    <name type="scientific">Austropuccinia psidii MF-1</name>
    <dbReference type="NCBI Taxonomy" id="1389203"/>
    <lineage>
        <taxon>Eukaryota</taxon>
        <taxon>Fungi</taxon>
        <taxon>Dikarya</taxon>
        <taxon>Basidiomycota</taxon>
        <taxon>Pucciniomycotina</taxon>
        <taxon>Pucciniomycetes</taxon>
        <taxon>Pucciniales</taxon>
        <taxon>Sphaerophragmiaceae</taxon>
        <taxon>Austropuccinia</taxon>
    </lineage>
</organism>
<protein>
    <submittedName>
        <fullName evidence="2">Uncharacterized protein</fullName>
    </submittedName>
</protein>
<feature type="compositionally biased region" description="Low complexity" evidence="1">
    <location>
        <begin position="144"/>
        <end position="153"/>
    </location>
</feature>
<dbReference type="Proteomes" id="UP000765509">
    <property type="component" value="Unassembled WGS sequence"/>
</dbReference>
<comment type="caution">
    <text evidence="2">The sequence shown here is derived from an EMBL/GenBank/DDBJ whole genome shotgun (WGS) entry which is preliminary data.</text>
</comment>